<dbReference type="RefSeq" id="XP_002671019.1">
    <property type="nucleotide sequence ID" value="XM_002670973.1"/>
</dbReference>
<dbReference type="InParanoid" id="D2VXY1"/>
<dbReference type="EMBL" id="GG738909">
    <property type="protein sequence ID" value="EFC38275.1"/>
    <property type="molecule type" value="Genomic_DNA"/>
</dbReference>
<reference evidence="1 2" key="1">
    <citation type="journal article" date="2010" name="Cell">
        <title>The genome of Naegleria gruberi illuminates early eukaryotic versatility.</title>
        <authorList>
            <person name="Fritz-Laylin L.K."/>
            <person name="Prochnik S.E."/>
            <person name="Ginger M.L."/>
            <person name="Dacks J.B."/>
            <person name="Carpenter M.L."/>
            <person name="Field M.C."/>
            <person name="Kuo A."/>
            <person name="Paredez A."/>
            <person name="Chapman J."/>
            <person name="Pham J."/>
            <person name="Shu S."/>
            <person name="Neupane R."/>
            <person name="Cipriano M."/>
            <person name="Mancuso J."/>
            <person name="Tu H."/>
            <person name="Salamov A."/>
            <person name="Lindquist E."/>
            <person name="Shapiro H."/>
            <person name="Lucas S."/>
            <person name="Grigoriev I.V."/>
            <person name="Cande W.Z."/>
            <person name="Fulton C."/>
            <person name="Rokhsar D.S."/>
            <person name="Dawson S.C."/>
        </authorList>
    </citation>
    <scope>NUCLEOTIDE SEQUENCE [LARGE SCALE GENOMIC DNA]</scope>
    <source>
        <strain evidence="1 2">NEG-M</strain>
    </source>
</reference>
<organism evidence="2">
    <name type="scientific">Naegleria gruberi</name>
    <name type="common">Amoeba</name>
    <dbReference type="NCBI Taxonomy" id="5762"/>
    <lineage>
        <taxon>Eukaryota</taxon>
        <taxon>Discoba</taxon>
        <taxon>Heterolobosea</taxon>
        <taxon>Tetramitia</taxon>
        <taxon>Eutetramitia</taxon>
        <taxon>Vahlkampfiidae</taxon>
        <taxon>Naegleria</taxon>
    </lineage>
</organism>
<keyword evidence="2" id="KW-1185">Reference proteome</keyword>
<proteinExistence type="predicted"/>
<dbReference type="VEuPathDB" id="AmoebaDB:NAEGRDRAFT_73999"/>
<evidence type="ECO:0000313" key="2">
    <source>
        <dbReference type="Proteomes" id="UP000006671"/>
    </source>
</evidence>
<gene>
    <name evidence="1" type="ORF">NAEGRDRAFT_73999</name>
</gene>
<protein>
    <submittedName>
        <fullName evidence="1">Predicted protein</fullName>
    </submittedName>
</protein>
<accession>D2VXY1</accession>
<dbReference type="Proteomes" id="UP000006671">
    <property type="component" value="Unassembled WGS sequence"/>
</dbReference>
<name>D2VXY1_NAEGR</name>
<evidence type="ECO:0000313" key="1">
    <source>
        <dbReference type="EMBL" id="EFC38275.1"/>
    </source>
</evidence>
<dbReference type="AlphaFoldDB" id="D2VXY1"/>
<sequence>MSGNNKKGTLPWFFKDINSTHLNFEGDFDREQQEDVIVDKSLGETNKKRQVEEFGITLVAEEDKKCSNEISDAISLQTIELKQLEGQNLPEGERLTEKQLQAYIYHCVLNGKRLR</sequence>
<dbReference type="KEGG" id="ngr:NAEGRDRAFT_73999"/>
<dbReference type="GeneID" id="8857829"/>